<reference evidence="6 7" key="1">
    <citation type="journal article" date="2019" name="Genome Biol. Evol.">
        <title>Day and night: Metabolic profiles and evolutionary relationships of six axenic non-marine cyanobacteria.</title>
        <authorList>
            <person name="Will S.E."/>
            <person name="Henke P."/>
            <person name="Boedeker C."/>
            <person name="Huang S."/>
            <person name="Brinkmann H."/>
            <person name="Rohde M."/>
            <person name="Jarek M."/>
            <person name="Friedl T."/>
            <person name="Seufert S."/>
            <person name="Schumacher M."/>
            <person name="Overmann J."/>
            <person name="Neumann-Schaal M."/>
            <person name="Petersen J."/>
        </authorList>
    </citation>
    <scope>NUCLEOTIDE SEQUENCE [LARGE SCALE GENOMIC DNA]</scope>
    <source>
        <strain evidence="6 7">SAG 39.79</strain>
    </source>
</reference>
<evidence type="ECO:0000313" key="7">
    <source>
        <dbReference type="Proteomes" id="UP000282574"/>
    </source>
</evidence>
<protein>
    <recommendedName>
        <fullName evidence="5">ABC transporter domain-containing protein</fullName>
    </recommendedName>
</protein>
<dbReference type="PANTHER" id="PTHR46743:SF2">
    <property type="entry name" value="TEICHOIC ACIDS EXPORT ATP-BINDING PROTEIN TAGH"/>
    <property type="match status" value="1"/>
</dbReference>
<dbReference type="CDD" id="cd03220">
    <property type="entry name" value="ABC_KpsT_Wzt"/>
    <property type="match status" value="1"/>
</dbReference>
<keyword evidence="7" id="KW-1185">Reference proteome</keyword>
<accession>A0AB37UPL6</accession>
<dbReference type="SUPFAM" id="SSF52540">
    <property type="entry name" value="P-loop containing nucleoside triphosphate hydrolases"/>
    <property type="match status" value="1"/>
</dbReference>
<comment type="caution">
    <text evidence="6">The sequence shown here is derived from an EMBL/GenBank/DDBJ whole genome shotgun (WGS) entry which is preliminary data.</text>
</comment>
<dbReference type="PANTHER" id="PTHR46743">
    <property type="entry name" value="TEICHOIC ACIDS EXPORT ATP-BINDING PROTEIN TAGH"/>
    <property type="match status" value="1"/>
</dbReference>
<dbReference type="PROSITE" id="PS00211">
    <property type="entry name" value="ABC_TRANSPORTER_1"/>
    <property type="match status" value="1"/>
</dbReference>
<dbReference type="RefSeq" id="WP_106169223.1">
    <property type="nucleotide sequence ID" value="NZ_JAVKZF010000003.1"/>
</dbReference>
<keyword evidence="3" id="KW-0547">Nucleotide-binding</keyword>
<dbReference type="Pfam" id="PF00005">
    <property type="entry name" value="ABC_tran"/>
    <property type="match status" value="1"/>
</dbReference>
<organism evidence="6 7">
    <name type="scientific">Chroococcidiopsis cubana SAG 39.79</name>
    <dbReference type="NCBI Taxonomy" id="388085"/>
    <lineage>
        <taxon>Bacteria</taxon>
        <taxon>Bacillati</taxon>
        <taxon>Cyanobacteriota</taxon>
        <taxon>Cyanophyceae</taxon>
        <taxon>Chroococcidiopsidales</taxon>
        <taxon>Chroococcidiopsidaceae</taxon>
        <taxon>Chroococcidiopsis</taxon>
    </lineage>
</organism>
<dbReference type="EMBL" id="RSCK01000007">
    <property type="protein sequence ID" value="RUT13368.1"/>
    <property type="molecule type" value="Genomic_DNA"/>
</dbReference>
<keyword evidence="4" id="KW-0067">ATP-binding</keyword>
<dbReference type="PROSITE" id="PS50893">
    <property type="entry name" value="ABC_TRANSPORTER_2"/>
    <property type="match status" value="1"/>
</dbReference>
<evidence type="ECO:0000256" key="4">
    <source>
        <dbReference type="ARBA" id="ARBA00022840"/>
    </source>
</evidence>
<sequence>MTISIASQETSEQQLDNEVVLSVEGVSKKFCRDLKRSLLYAVQDIATELVGIRQKSEKLRRDEFWALKDVSFQLRRGEALGLVGPNGSGKSTLLRIISGLIKPDSGFVEIKGRIAPLIALGAGFNPILTGRENIYANMSILGLSKKEIDERFEAVLDFAEIGAAIDAPVQTYSSGMAARLGFACAIYTEPDILLIDEVLAVGDIKFRAKCYRRLAKLREQGTSFILVSHNPHSILSICDRAMYLSKGNLIATGNTDLVMNRYEQDLFLNGLEKSSGLMLLSEKARNSESDLYIIYLCFKDKEENILDYPITGEPTYFCVGCKVSKKLNDLSLAILITEMSGENDIVLNLSAYMDDCPLQIDDKNTEIQLQMPYLGLKPGVYSMKVHIAQNSLTLFDAIESFRFTVKGNKSMNQCSFYQPRAWKVTNKLSYTQLV</sequence>
<dbReference type="InterPro" id="IPR027417">
    <property type="entry name" value="P-loop_NTPase"/>
</dbReference>
<dbReference type="InterPro" id="IPR003439">
    <property type="entry name" value="ABC_transporter-like_ATP-bd"/>
</dbReference>
<dbReference type="InterPro" id="IPR003593">
    <property type="entry name" value="AAA+_ATPase"/>
</dbReference>
<evidence type="ECO:0000256" key="1">
    <source>
        <dbReference type="ARBA" id="ARBA00005417"/>
    </source>
</evidence>
<dbReference type="InterPro" id="IPR050683">
    <property type="entry name" value="Bact_Polysacc_Export_ATP-bd"/>
</dbReference>
<dbReference type="GO" id="GO:0016020">
    <property type="term" value="C:membrane"/>
    <property type="evidence" value="ECO:0007669"/>
    <property type="project" value="InterPro"/>
</dbReference>
<feature type="domain" description="ABC transporter" evidence="5">
    <location>
        <begin position="52"/>
        <end position="271"/>
    </location>
</feature>
<gene>
    <name evidence="6" type="ORF">DSM107010_13230</name>
</gene>
<dbReference type="InterPro" id="IPR017871">
    <property type="entry name" value="ABC_transporter-like_CS"/>
</dbReference>
<dbReference type="GO" id="GO:0140359">
    <property type="term" value="F:ABC-type transporter activity"/>
    <property type="evidence" value="ECO:0007669"/>
    <property type="project" value="InterPro"/>
</dbReference>
<evidence type="ECO:0000256" key="3">
    <source>
        <dbReference type="ARBA" id="ARBA00022741"/>
    </source>
</evidence>
<evidence type="ECO:0000256" key="2">
    <source>
        <dbReference type="ARBA" id="ARBA00022448"/>
    </source>
</evidence>
<dbReference type="SMART" id="SM00382">
    <property type="entry name" value="AAA"/>
    <property type="match status" value="1"/>
</dbReference>
<evidence type="ECO:0000259" key="5">
    <source>
        <dbReference type="PROSITE" id="PS50893"/>
    </source>
</evidence>
<dbReference type="GO" id="GO:0016887">
    <property type="term" value="F:ATP hydrolysis activity"/>
    <property type="evidence" value="ECO:0007669"/>
    <property type="project" value="InterPro"/>
</dbReference>
<comment type="similarity">
    <text evidence="1">Belongs to the ABC transporter superfamily.</text>
</comment>
<dbReference type="Gene3D" id="3.40.50.300">
    <property type="entry name" value="P-loop containing nucleotide triphosphate hydrolases"/>
    <property type="match status" value="1"/>
</dbReference>
<dbReference type="Proteomes" id="UP000282574">
    <property type="component" value="Unassembled WGS sequence"/>
</dbReference>
<dbReference type="GO" id="GO:0005524">
    <property type="term" value="F:ATP binding"/>
    <property type="evidence" value="ECO:0007669"/>
    <property type="project" value="UniProtKB-KW"/>
</dbReference>
<dbReference type="AlphaFoldDB" id="A0AB37UPL6"/>
<dbReference type="InterPro" id="IPR015860">
    <property type="entry name" value="ABC_transpr_TagH-like"/>
</dbReference>
<proteinExistence type="inferred from homology"/>
<evidence type="ECO:0000313" key="6">
    <source>
        <dbReference type="EMBL" id="RUT13368.1"/>
    </source>
</evidence>
<keyword evidence="2" id="KW-0813">Transport</keyword>
<name>A0AB37UPL6_9CYAN</name>